<dbReference type="EMBL" id="OCNF01000004">
    <property type="protein sequence ID" value="SOD66826.1"/>
    <property type="molecule type" value="Genomic_DNA"/>
</dbReference>
<sequence>MLNQVLSRYVASISDLKKNPMETVGNGHGEVVAILNRNTPAFYCVPAELYEKMMDLIDDQALLKIAAERENEPTVKVTLDDLRTRIQRKSP</sequence>
<comment type="similarity">
    <text evidence="1">Belongs to the phD/YefM antitoxin family.</text>
</comment>
<dbReference type="PANTHER" id="PTHR33713">
    <property type="entry name" value="ANTITOXIN YAFN-RELATED"/>
    <property type="match status" value="1"/>
</dbReference>
<dbReference type="OrthoDB" id="5297687at2"/>
<dbReference type="SUPFAM" id="SSF143120">
    <property type="entry name" value="YefM-like"/>
    <property type="match status" value="1"/>
</dbReference>
<name>A0A286E7F3_9NEIS</name>
<dbReference type="Proteomes" id="UP000219669">
    <property type="component" value="Unassembled WGS sequence"/>
</dbReference>
<dbReference type="RefSeq" id="WP_097113814.1">
    <property type="nucleotide sequence ID" value="NZ_CP083931.1"/>
</dbReference>
<dbReference type="PANTHER" id="PTHR33713:SF1">
    <property type="entry name" value="CYTOPLASMIC PROTEIN"/>
    <property type="match status" value="1"/>
</dbReference>
<evidence type="ECO:0000313" key="2">
    <source>
        <dbReference type="EMBL" id="SOD66826.1"/>
    </source>
</evidence>
<protein>
    <submittedName>
        <fullName evidence="2">Antitoxin StbD</fullName>
    </submittedName>
</protein>
<keyword evidence="3" id="KW-1185">Reference proteome</keyword>
<organism evidence="2 3">
    <name type="scientific">Alysiella filiformis DSM 16848</name>
    <dbReference type="NCBI Taxonomy" id="1120981"/>
    <lineage>
        <taxon>Bacteria</taxon>
        <taxon>Pseudomonadati</taxon>
        <taxon>Pseudomonadota</taxon>
        <taxon>Betaproteobacteria</taxon>
        <taxon>Neisseriales</taxon>
        <taxon>Neisseriaceae</taxon>
        <taxon>Alysiella</taxon>
    </lineage>
</organism>
<dbReference type="AlphaFoldDB" id="A0A286E7F3"/>
<dbReference type="InterPro" id="IPR036165">
    <property type="entry name" value="YefM-like_sf"/>
</dbReference>
<accession>A0A286E7F3</accession>
<reference evidence="2 3" key="1">
    <citation type="submission" date="2017-09" db="EMBL/GenBank/DDBJ databases">
        <authorList>
            <person name="Ehlers B."/>
            <person name="Leendertz F.H."/>
        </authorList>
    </citation>
    <scope>NUCLEOTIDE SEQUENCE [LARGE SCALE GENOMIC DNA]</scope>
    <source>
        <strain evidence="2 3">DSM 16848</strain>
    </source>
</reference>
<dbReference type="InterPro" id="IPR051405">
    <property type="entry name" value="phD/YefM_antitoxin"/>
</dbReference>
<proteinExistence type="inferred from homology"/>
<gene>
    <name evidence="2" type="ORF">SAMN02746062_00746</name>
</gene>
<evidence type="ECO:0000256" key="1">
    <source>
        <dbReference type="ARBA" id="ARBA00009981"/>
    </source>
</evidence>
<evidence type="ECO:0000313" key="3">
    <source>
        <dbReference type="Proteomes" id="UP000219669"/>
    </source>
</evidence>